<dbReference type="InterPro" id="IPR015063">
    <property type="entry name" value="USP8_dimer"/>
</dbReference>
<name>A0A3N4LXZ3_9PEZI</name>
<feature type="region of interest" description="Disordered" evidence="9">
    <location>
        <begin position="285"/>
        <end position="351"/>
    </location>
</feature>
<evidence type="ECO:0000256" key="2">
    <source>
        <dbReference type="ARBA" id="ARBA00010981"/>
    </source>
</evidence>
<proteinExistence type="inferred from homology"/>
<evidence type="ECO:0000313" key="12">
    <source>
        <dbReference type="Proteomes" id="UP000267821"/>
    </source>
</evidence>
<organism evidence="11 12">
    <name type="scientific">Terfezia boudieri ATCC MYA-4762</name>
    <dbReference type="NCBI Taxonomy" id="1051890"/>
    <lineage>
        <taxon>Eukaryota</taxon>
        <taxon>Fungi</taxon>
        <taxon>Dikarya</taxon>
        <taxon>Ascomycota</taxon>
        <taxon>Pezizomycotina</taxon>
        <taxon>Pezizomycetes</taxon>
        <taxon>Pezizales</taxon>
        <taxon>Pezizaceae</taxon>
        <taxon>Terfezia</taxon>
    </lineage>
</organism>
<dbReference type="InterPro" id="IPR037518">
    <property type="entry name" value="MPN"/>
</dbReference>
<dbReference type="PANTHER" id="PTHR12947:SF13">
    <property type="entry name" value="FI19924P1"/>
    <property type="match status" value="1"/>
</dbReference>
<reference evidence="11 12" key="1">
    <citation type="journal article" date="2018" name="Nat. Ecol. Evol.">
        <title>Pezizomycetes genomes reveal the molecular basis of ectomycorrhizal truffle lifestyle.</title>
        <authorList>
            <person name="Murat C."/>
            <person name="Payen T."/>
            <person name="Noel B."/>
            <person name="Kuo A."/>
            <person name="Morin E."/>
            <person name="Chen J."/>
            <person name="Kohler A."/>
            <person name="Krizsan K."/>
            <person name="Balestrini R."/>
            <person name="Da Silva C."/>
            <person name="Montanini B."/>
            <person name="Hainaut M."/>
            <person name="Levati E."/>
            <person name="Barry K.W."/>
            <person name="Belfiori B."/>
            <person name="Cichocki N."/>
            <person name="Clum A."/>
            <person name="Dockter R.B."/>
            <person name="Fauchery L."/>
            <person name="Guy J."/>
            <person name="Iotti M."/>
            <person name="Le Tacon F."/>
            <person name="Lindquist E.A."/>
            <person name="Lipzen A."/>
            <person name="Malagnac F."/>
            <person name="Mello A."/>
            <person name="Molinier V."/>
            <person name="Miyauchi S."/>
            <person name="Poulain J."/>
            <person name="Riccioni C."/>
            <person name="Rubini A."/>
            <person name="Sitrit Y."/>
            <person name="Splivallo R."/>
            <person name="Traeger S."/>
            <person name="Wang M."/>
            <person name="Zifcakova L."/>
            <person name="Wipf D."/>
            <person name="Zambonelli A."/>
            <person name="Paolocci F."/>
            <person name="Nowrousian M."/>
            <person name="Ottonello S."/>
            <person name="Baldrian P."/>
            <person name="Spatafora J.W."/>
            <person name="Henrissat B."/>
            <person name="Nagy L.G."/>
            <person name="Aury J.M."/>
            <person name="Wincker P."/>
            <person name="Grigoriev I.V."/>
            <person name="Bonfante P."/>
            <person name="Martin F.M."/>
        </authorList>
    </citation>
    <scope>NUCLEOTIDE SEQUENCE [LARGE SCALE GENOMIC DNA]</scope>
    <source>
        <strain evidence="11 12">ATCC MYA-4762</strain>
    </source>
</reference>
<keyword evidence="8" id="KW-0482">Metalloprotease</keyword>
<dbReference type="Proteomes" id="UP000267821">
    <property type="component" value="Unassembled WGS sequence"/>
</dbReference>
<feature type="domain" description="MPN" evidence="10">
    <location>
        <begin position="470"/>
        <end position="597"/>
    </location>
</feature>
<dbReference type="SMART" id="SM00232">
    <property type="entry name" value="JAB_MPN"/>
    <property type="match status" value="1"/>
</dbReference>
<evidence type="ECO:0000256" key="4">
    <source>
        <dbReference type="ARBA" id="ARBA00022723"/>
    </source>
</evidence>
<dbReference type="CDD" id="cd08066">
    <property type="entry name" value="MPN_AMSH_like"/>
    <property type="match status" value="1"/>
</dbReference>
<evidence type="ECO:0000256" key="7">
    <source>
        <dbReference type="ARBA" id="ARBA00022833"/>
    </source>
</evidence>
<gene>
    <name evidence="11" type="ORF">L211DRAFT_836246</name>
</gene>
<evidence type="ECO:0000256" key="3">
    <source>
        <dbReference type="ARBA" id="ARBA00022670"/>
    </source>
</evidence>
<dbReference type="EMBL" id="ML121537">
    <property type="protein sequence ID" value="RPB25531.1"/>
    <property type="molecule type" value="Genomic_DNA"/>
</dbReference>
<feature type="compositionally biased region" description="Polar residues" evidence="9">
    <location>
        <begin position="216"/>
        <end position="225"/>
    </location>
</feature>
<evidence type="ECO:0000256" key="9">
    <source>
        <dbReference type="SAM" id="MobiDB-lite"/>
    </source>
</evidence>
<dbReference type="PANTHER" id="PTHR12947">
    <property type="entry name" value="AMSH-LIKE PROTEASE"/>
    <property type="match status" value="1"/>
</dbReference>
<dbReference type="AlphaFoldDB" id="A0A3N4LXZ3"/>
<feature type="compositionally biased region" description="Pro residues" evidence="9">
    <location>
        <begin position="386"/>
        <end position="414"/>
    </location>
</feature>
<dbReference type="GO" id="GO:0061578">
    <property type="term" value="F:K63-linked deubiquitinase activity"/>
    <property type="evidence" value="ECO:0007669"/>
    <property type="project" value="InterPro"/>
</dbReference>
<feature type="compositionally biased region" description="Polar residues" evidence="9">
    <location>
        <begin position="329"/>
        <end position="342"/>
    </location>
</feature>
<dbReference type="STRING" id="1051890.A0A3N4LXZ3"/>
<comment type="similarity">
    <text evidence="2">Belongs to the peptidase M67C family.</text>
</comment>
<keyword evidence="4" id="KW-0479">Metal-binding</keyword>
<dbReference type="GO" id="GO:0046872">
    <property type="term" value="F:metal ion binding"/>
    <property type="evidence" value="ECO:0007669"/>
    <property type="project" value="UniProtKB-KW"/>
</dbReference>
<keyword evidence="7" id="KW-0862">Zinc</keyword>
<dbReference type="Pfam" id="PF01398">
    <property type="entry name" value="JAB"/>
    <property type="match status" value="1"/>
</dbReference>
<feature type="compositionally biased region" description="Polar residues" evidence="9">
    <location>
        <begin position="133"/>
        <end position="162"/>
    </location>
</feature>
<feature type="region of interest" description="Disordered" evidence="9">
    <location>
        <begin position="368"/>
        <end position="448"/>
    </location>
</feature>
<keyword evidence="6" id="KW-0378">Hydrolase</keyword>
<sequence>MDYRSDLASGGGPPLTVQDIAQKALDFEYNPLIPLRYWLRTADTILKEANIYEREGNEQQTYLLLLRHAELLLKYLPDHPQASLPENKKNLRMIREHLNEDVKRLEYLKPRIIARYEAYEKAVREREARRLTLGTTRSSAPPGSQQQYVAYSPRSSYSSNRQVPKPMDLSQSRSGTASPVPMSPPIGRDTSGDTQQVALELARQEFARREKEKLTRGSSTRSSKWSGREVERVAAPTSPATESVANRYNQLRQQYAPYAGSKDGERRRHSEEYDLQKHMQSLNVQASELHGEYDRRVSSPRGSERNRRDRDSGGGGPARGWVYEYPTVPKQSTKQSTRSSFSPAPLPQFPSSLTAGISSEYLKYDNRVPPPLPPLPDSMLNGSYPGLPPVPRKTPLPPPSPPPLAPPPAPPSLPSLPNLPVTLINPTPPPPPKLPTELTDPQPLKRSRTTSNYEFKTSARLENGQRLRTIFLPANLRYKFLEIAYPNTKRNLETCGVLCGTLIQNALFITRLVVPEQEVTSDTCDMKDEEELFKYVDGEDLMVLGWIHTHPMYECFMSSVDLHNHCGYQLMLPESIAVVCAPRYEPSWGVFRLTDPPGVKTIMTCTQKSLFHPHEAGGLYTDAMRPGHVVVVNEMEFEVIDLRK</sequence>
<feature type="region of interest" description="Disordered" evidence="9">
    <location>
        <begin position="208"/>
        <end position="248"/>
    </location>
</feature>
<dbReference type="SUPFAM" id="SSF102712">
    <property type="entry name" value="JAB1/MPN domain"/>
    <property type="match status" value="1"/>
</dbReference>
<dbReference type="GO" id="GO:0140492">
    <property type="term" value="F:metal-dependent deubiquitinase activity"/>
    <property type="evidence" value="ECO:0007669"/>
    <property type="project" value="InterPro"/>
</dbReference>
<evidence type="ECO:0000313" key="11">
    <source>
        <dbReference type="EMBL" id="RPB25531.1"/>
    </source>
</evidence>
<feature type="compositionally biased region" description="Polar residues" evidence="9">
    <location>
        <begin position="238"/>
        <end position="248"/>
    </location>
</feature>
<dbReference type="Gene3D" id="1.20.58.80">
    <property type="entry name" value="Phosphotransferase system, lactose/cellobiose-type IIA subunit"/>
    <property type="match status" value="1"/>
</dbReference>
<feature type="region of interest" description="Disordered" evidence="9">
    <location>
        <begin position="132"/>
        <end position="193"/>
    </location>
</feature>
<keyword evidence="5" id="KW-0833">Ubl conjugation pathway</keyword>
<protein>
    <submittedName>
        <fullName evidence="11">Mov34-domain-containing protein</fullName>
    </submittedName>
</protein>
<evidence type="ECO:0000256" key="6">
    <source>
        <dbReference type="ARBA" id="ARBA00022801"/>
    </source>
</evidence>
<dbReference type="OrthoDB" id="3640at2759"/>
<evidence type="ECO:0000256" key="8">
    <source>
        <dbReference type="ARBA" id="ARBA00023049"/>
    </source>
</evidence>
<evidence type="ECO:0000256" key="1">
    <source>
        <dbReference type="ARBA" id="ARBA00001947"/>
    </source>
</evidence>
<comment type="cofactor">
    <cofactor evidence="1">
        <name>Zn(2+)</name>
        <dbReference type="ChEBI" id="CHEBI:29105"/>
    </cofactor>
</comment>
<dbReference type="Pfam" id="PF08969">
    <property type="entry name" value="USP8_dimer"/>
    <property type="match status" value="1"/>
</dbReference>
<dbReference type="GO" id="GO:0016020">
    <property type="term" value="C:membrane"/>
    <property type="evidence" value="ECO:0007669"/>
    <property type="project" value="TreeGrafter"/>
</dbReference>
<dbReference type="Gene3D" id="3.40.140.10">
    <property type="entry name" value="Cytidine Deaminase, domain 2"/>
    <property type="match status" value="1"/>
</dbReference>
<keyword evidence="3" id="KW-0645">Protease</keyword>
<feature type="compositionally biased region" description="Low complexity" evidence="9">
    <location>
        <begin position="415"/>
        <end position="425"/>
    </location>
</feature>
<dbReference type="SUPFAM" id="SSF140856">
    <property type="entry name" value="USP8 N-terminal domain-like"/>
    <property type="match status" value="1"/>
</dbReference>
<dbReference type="FunFam" id="3.40.140.10:FF:000033">
    <property type="entry name" value="AMSH-like protease sst2"/>
    <property type="match status" value="1"/>
</dbReference>
<dbReference type="InterPro" id="IPR000555">
    <property type="entry name" value="JAMM/MPN+_dom"/>
</dbReference>
<dbReference type="GO" id="GO:0005768">
    <property type="term" value="C:endosome"/>
    <property type="evidence" value="ECO:0007669"/>
    <property type="project" value="TreeGrafter"/>
</dbReference>
<evidence type="ECO:0000259" key="10">
    <source>
        <dbReference type="PROSITE" id="PS50249"/>
    </source>
</evidence>
<dbReference type="GO" id="GO:0006508">
    <property type="term" value="P:proteolysis"/>
    <property type="evidence" value="ECO:0007669"/>
    <property type="project" value="UniProtKB-KW"/>
</dbReference>
<dbReference type="PROSITE" id="PS50249">
    <property type="entry name" value="MPN"/>
    <property type="match status" value="1"/>
</dbReference>
<accession>A0A3N4LXZ3</accession>
<dbReference type="GO" id="GO:0070536">
    <property type="term" value="P:protein K63-linked deubiquitination"/>
    <property type="evidence" value="ECO:0007669"/>
    <property type="project" value="InterPro"/>
</dbReference>
<dbReference type="InParanoid" id="A0A3N4LXZ3"/>
<feature type="compositionally biased region" description="Basic and acidic residues" evidence="9">
    <location>
        <begin position="289"/>
        <end position="312"/>
    </location>
</feature>
<keyword evidence="12" id="KW-1185">Reference proteome</keyword>
<evidence type="ECO:0000256" key="5">
    <source>
        <dbReference type="ARBA" id="ARBA00022786"/>
    </source>
</evidence>
<dbReference type="InterPro" id="IPR044098">
    <property type="entry name" value="STAMBP/STALP-like_MPN"/>
</dbReference>